<feature type="region of interest" description="Disordered" evidence="1">
    <location>
        <begin position="1"/>
        <end position="62"/>
    </location>
</feature>
<evidence type="ECO:0000256" key="1">
    <source>
        <dbReference type="SAM" id="MobiDB-lite"/>
    </source>
</evidence>
<dbReference type="AlphaFoldDB" id="A0AA38L9M4"/>
<organism evidence="2 3">
    <name type="scientific">Taxus chinensis</name>
    <name type="common">Chinese yew</name>
    <name type="synonym">Taxus wallichiana var. chinensis</name>
    <dbReference type="NCBI Taxonomy" id="29808"/>
    <lineage>
        <taxon>Eukaryota</taxon>
        <taxon>Viridiplantae</taxon>
        <taxon>Streptophyta</taxon>
        <taxon>Embryophyta</taxon>
        <taxon>Tracheophyta</taxon>
        <taxon>Spermatophyta</taxon>
        <taxon>Pinopsida</taxon>
        <taxon>Pinidae</taxon>
        <taxon>Conifers II</taxon>
        <taxon>Cupressales</taxon>
        <taxon>Taxaceae</taxon>
        <taxon>Taxus</taxon>
    </lineage>
</organism>
<evidence type="ECO:0000313" key="2">
    <source>
        <dbReference type="EMBL" id="KAH9312532.1"/>
    </source>
</evidence>
<comment type="caution">
    <text evidence="2">The sequence shown here is derived from an EMBL/GenBank/DDBJ whole genome shotgun (WGS) entry which is preliminary data.</text>
</comment>
<feature type="non-terminal residue" evidence="2">
    <location>
        <position position="62"/>
    </location>
</feature>
<name>A0AA38L9M4_TAXCH</name>
<reference evidence="2 3" key="1">
    <citation type="journal article" date="2021" name="Nat. Plants">
        <title>The Taxus genome provides insights into paclitaxel biosynthesis.</title>
        <authorList>
            <person name="Xiong X."/>
            <person name="Gou J."/>
            <person name="Liao Q."/>
            <person name="Li Y."/>
            <person name="Zhou Q."/>
            <person name="Bi G."/>
            <person name="Li C."/>
            <person name="Du R."/>
            <person name="Wang X."/>
            <person name="Sun T."/>
            <person name="Guo L."/>
            <person name="Liang H."/>
            <person name="Lu P."/>
            <person name="Wu Y."/>
            <person name="Zhang Z."/>
            <person name="Ro D.K."/>
            <person name="Shang Y."/>
            <person name="Huang S."/>
            <person name="Yan J."/>
        </authorList>
    </citation>
    <scope>NUCLEOTIDE SEQUENCE [LARGE SCALE GENOMIC DNA]</scope>
    <source>
        <strain evidence="2">Ta-2019</strain>
    </source>
</reference>
<evidence type="ECO:0000313" key="3">
    <source>
        <dbReference type="Proteomes" id="UP000824469"/>
    </source>
</evidence>
<sequence>MGQANEDQGLIGNGSYTAPNIRGRRKEAPDLLATRREGRRPPLLRSETDATARGTNGAGLRS</sequence>
<gene>
    <name evidence="2" type="ORF">KI387_027567</name>
</gene>
<dbReference type="Proteomes" id="UP000824469">
    <property type="component" value="Unassembled WGS sequence"/>
</dbReference>
<keyword evidence="3" id="KW-1185">Reference proteome</keyword>
<feature type="compositionally biased region" description="Basic and acidic residues" evidence="1">
    <location>
        <begin position="26"/>
        <end position="50"/>
    </location>
</feature>
<accession>A0AA38L9M4</accession>
<proteinExistence type="predicted"/>
<protein>
    <submittedName>
        <fullName evidence="2">Uncharacterized protein</fullName>
    </submittedName>
</protein>
<dbReference type="EMBL" id="JAHRHJ020000006">
    <property type="protein sequence ID" value="KAH9312532.1"/>
    <property type="molecule type" value="Genomic_DNA"/>
</dbReference>